<dbReference type="EMBL" id="JBHSBU010000001">
    <property type="protein sequence ID" value="MFC4161654.1"/>
    <property type="molecule type" value="Genomic_DNA"/>
</dbReference>
<proteinExistence type="predicted"/>
<reference evidence="2" key="1">
    <citation type="journal article" date="2019" name="Int. J. Syst. Evol. Microbiol.">
        <title>The Global Catalogue of Microorganisms (GCM) 10K type strain sequencing project: providing services to taxonomists for standard genome sequencing and annotation.</title>
        <authorList>
            <consortium name="The Broad Institute Genomics Platform"/>
            <consortium name="The Broad Institute Genome Sequencing Center for Infectious Disease"/>
            <person name="Wu L."/>
            <person name="Ma J."/>
        </authorList>
    </citation>
    <scope>NUCLEOTIDE SEQUENCE [LARGE SCALE GENOMIC DNA]</scope>
    <source>
        <strain evidence="2">LMG 29894</strain>
    </source>
</reference>
<evidence type="ECO:0000313" key="2">
    <source>
        <dbReference type="Proteomes" id="UP001595791"/>
    </source>
</evidence>
<name>A0ABV8MWC2_9NEIS</name>
<sequence length="138" mass="15586">MKEVEMSILSEQLQRLKDTKDSVERNALAIDVTEKGDPSVQAVLVELIDRPDLSDQRATLVNCLGKFDCSNKFLWLVNLVCQGNWEVAHEAFNILTDIELIDSKEAKLGFDVLSKSLESCALDDWRKKLIADLLAMFD</sequence>
<keyword evidence="2" id="KW-1185">Reference proteome</keyword>
<accession>A0ABV8MWC2</accession>
<comment type="caution">
    <text evidence="1">The sequence shown here is derived from an EMBL/GenBank/DDBJ whole genome shotgun (WGS) entry which is preliminary data.</text>
</comment>
<evidence type="ECO:0000313" key="1">
    <source>
        <dbReference type="EMBL" id="MFC4161654.1"/>
    </source>
</evidence>
<evidence type="ECO:0008006" key="3">
    <source>
        <dbReference type="Google" id="ProtNLM"/>
    </source>
</evidence>
<protein>
    <recommendedName>
        <fullName evidence="3">HEAT repeat domain-containing protein</fullName>
    </recommendedName>
</protein>
<organism evidence="1 2">
    <name type="scientific">Chitinimonas lacunae</name>
    <dbReference type="NCBI Taxonomy" id="1963018"/>
    <lineage>
        <taxon>Bacteria</taxon>
        <taxon>Pseudomonadati</taxon>
        <taxon>Pseudomonadota</taxon>
        <taxon>Betaproteobacteria</taxon>
        <taxon>Neisseriales</taxon>
        <taxon>Chitinibacteraceae</taxon>
        <taxon>Chitinimonas</taxon>
    </lineage>
</organism>
<dbReference type="RefSeq" id="WP_378167838.1">
    <property type="nucleotide sequence ID" value="NZ_JBHSBU010000001.1"/>
</dbReference>
<gene>
    <name evidence="1" type="ORF">ACFOW7_20165</name>
</gene>
<dbReference type="Proteomes" id="UP001595791">
    <property type="component" value="Unassembled WGS sequence"/>
</dbReference>